<keyword evidence="1" id="KW-0812">Transmembrane</keyword>
<keyword evidence="1" id="KW-0472">Membrane</keyword>
<name>A0A3N2RHU8_LYSEN</name>
<organism evidence="2 3">
    <name type="scientific">Lysobacter enzymogenes</name>
    <dbReference type="NCBI Taxonomy" id="69"/>
    <lineage>
        <taxon>Bacteria</taxon>
        <taxon>Pseudomonadati</taxon>
        <taxon>Pseudomonadota</taxon>
        <taxon>Gammaproteobacteria</taxon>
        <taxon>Lysobacterales</taxon>
        <taxon>Lysobacteraceae</taxon>
        <taxon>Lysobacter</taxon>
    </lineage>
</organism>
<dbReference type="EMBL" id="RCTY01000024">
    <property type="protein sequence ID" value="ROU07028.1"/>
    <property type="molecule type" value="Genomic_DNA"/>
</dbReference>
<accession>A0A3N2RHU8</accession>
<dbReference type="AlphaFoldDB" id="A0A3N2RHU8"/>
<gene>
    <name evidence="2" type="ORF">D9T17_10970</name>
</gene>
<keyword evidence="1" id="KW-1133">Transmembrane helix</keyword>
<proteinExistence type="predicted"/>
<evidence type="ECO:0000313" key="3">
    <source>
        <dbReference type="Proteomes" id="UP000275910"/>
    </source>
</evidence>
<evidence type="ECO:0000256" key="1">
    <source>
        <dbReference type="SAM" id="Phobius"/>
    </source>
</evidence>
<evidence type="ECO:0000313" key="2">
    <source>
        <dbReference type="EMBL" id="ROU07028.1"/>
    </source>
</evidence>
<reference evidence="2 3" key="1">
    <citation type="submission" date="2018-10" db="EMBL/GenBank/DDBJ databases">
        <title>The genome of Lysobacter enzymogenes OH11.</title>
        <authorList>
            <person name="Liu F."/>
            <person name="Zhao Y."/>
            <person name="Qian G."/>
            <person name="Chen Y."/>
            <person name="Xu H."/>
        </authorList>
    </citation>
    <scope>NUCLEOTIDE SEQUENCE [LARGE SCALE GENOMIC DNA]</scope>
    <source>
        <strain evidence="2 3">OH11</strain>
    </source>
</reference>
<comment type="caution">
    <text evidence="2">The sequence shown here is derived from an EMBL/GenBank/DDBJ whole genome shotgun (WGS) entry which is preliminary data.</text>
</comment>
<dbReference type="Proteomes" id="UP000275910">
    <property type="component" value="Unassembled WGS sequence"/>
</dbReference>
<feature type="transmembrane region" description="Helical" evidence="1">
    <location>
        <begin position="6"/>
        <end position="32"/>
    </location>
</feature>
<sequence>MVFALAIVAWWMQGVVRALLGGLALYFFLMALSEISSRFERKKLVLSVETGENDGRFADEDEVRSSRQRTIPVFSSGAQTIRGQEAWPISRINGFGL</sequence>
<protein>
    <submittedName>
        <fullName evidence="2">Uncharacterized protein</fullName>
    </submittedName>
</protein>